<keyword evidence="2" id="KW-1185">Reference proteome</keyword>
<gene>
    <name evidence="1" type="ORF">AUC44_05160</name>
</gene>
<protein>
    <submittedName>
        <fullName evidence="1">Uncharacterized protein</fullName>
    </submittedName>
</protein>
<dbReference type="Proteomes" id="UP000060071">
    <property type="component" value="Chromosome"/>
</dbReference>
<proteinExistence type="predicted"/>
<accession>A0ABM5X443</accession>
<evidence type="ECO:0000313" key="2">
    <source>
        <dbReference type="Proteomes" id="UP000060071"/>
    </source>
</evidence>
<dbReference type="EMBL" id="CP013910">
    <property type="protein sequence ID" value="ALW88359.1"/>
    <property type="molecule type" value="Genomic_DNA"/>
</dbReference>
<name>A0ABM5X443_9DEIO</name>
<sequence>MPNSLPLPARSAIRRRLLEFAVDTSLSAESADVALETLIDAYEDGFRLAPLRPDVAPSATLPRQGLTFAYFLGTLDRSLSPKRQPQLE</sequence>
<organism evidence="1 2">
    <name type="scientific">Deinococcus actinosclerus</name>
    <dbReference type="NCBI Taxonomy" id="1768108"/>
    <lineage>
        <taxon>Bacteria</taxon>
        <taxon>Thermotogati</taxon>
        <taxon>Deinococcota</taxon>
        <taxon>Deinococci</taxon>
        <taxon>Deinococcales</taxon>
        <taxon>Deinococcaceae</taxon>
        <taxon>Deinococcus</taxon>
    </lineage>
</organism>
<reference evidence="1 2" key="1">
    <citation type="submission" date="2015-12" db="EMBL/GenBank/DDBJ databases">
        <authorList>
            <person name="Kim M.K."/>
            <person name="Srinivasan S."/>
            <person name="Lee J.-J."/>
            <person name="Kim K."/>
        </authorList>
    </citation>
    <scope>NUCLEOTIDE SEQUENCE [LARGE SCALE GENOMIC DNA]</scope>
    <source>
        <strain evidence="1 2">BM2</strain>
    </source>
</reference>
<dbReference type="RefSeq" id="WP_062157691.1">
    <property type="nucleotide sequence ID" value="NZ_CP013910.1"/>
</dbReference>
<evidence type="ECO:0000313" key="1">
    <source>
        <dbReference type="EMBL" id="ALW88359.1"/>
    </source>
</evidence>